<reference evidence="3" key="1">
    <citation type="submission" date="2019-12" db="UniProtKB">
        <authorList>
            <consortium name="WormBaseParasite"/>
        </authorList>
    </citation>
    <scope>IDENTIFICATION</scope>
</reference>
<feature type="region of interest" description="Disordered" evidence="1">
    <location>
        <begin position="80"/>
        <end position="118"/>
    </location>
</feature>
<dbReference type="WBParaSite" id="TMUE_3000012421.1">
    <property type="protein sequence ID" value="TMUE_3000012421.1"/>
    <property type="gene ID" value="WBGene00290539"/>
</dbReference>
<proteinExistence type="predicted"/>
<name>A0A5S6QYF6_TRIMR</name>
<dbReference type="Proteomes" id="UP000046395">
    <property type="component" value="Unassembled WGS sequence"/>
</dbReference>
<keyword evidence="2" id="KW-1185">Reference proteome</keyword>
<evidence type="ECO:0000256" key="1">
    <source>
        <dbReference type="SAM" id="MobiDB-lite"/>
    </source>
</evidence>
<organism evidence="2 3">
    <name type="scientific">Trichuris muris</name>
    <name type="common">Mouse whipworm</name>
    <dbReference type="NCBI Taxonomy" id="70415"/>
    <lineage>
        <taxon>Eukaryota</taxon>
        <taxon>Metazoa</taxon>
        <taxon>Ecdysozoa</taxon>
        <taxon>Nematoda</taxon>
        <taxon>Enoplea</taxon>
        <taxon>Dorylaimia</taxon>
        <taxon>Trichinellida</taxon>
        <taxon>Trichuridae</taxon>
        <taxon>Trichuris</taxon>
    </lineage>
</organism>
<feature type="compositionally biased region" description="Basic and acidic residues" evidence="1">
    <location>
        <begin position="104"/>
        <end position="117"/>
    </location>
</feature>
<accession>A0A5S6QYF6</accession>
<feature type="region of interest" description="Disordered" evidence="1">
    <location>
        <begin position="178"/>
        <end position="197"/>
    </location>
</feature>
<protein>
    <submittedName>
        <fullName evidence="3">Uncharacterized protein</fullName>
    </submittedName>
</protein>
<dbReference type="AlphaFoldDB" id="A0A5S6QYF6"/>
<sequence>MGTLIGGRSEGRRLEKCDSAPAIAHCVHPPSLVHLFATDKAAKEAPFSRPPLVSTGCKTISPLCRLIPWSLDVLTLRRPRPGAAPAERDPQATPRATEPLAGGRGDRQSGPRWDHGRQVQSMQLKSEMSRFKLPAGTGCAVNQLAGHERMRHPADPEQESMPGVERFGCKGAVGIPKARQRDGFNRTVRQSTEAVLR</sequence>
<feature type="compositionally biased region" description="Polar residues" evidence="1">
    <location>
        <begin position="187"/>
        <end position="197"/>
    </location>
</feature>
<evidence type="ECO:0000313" key="2">
    <source>
        <dbReference type="Proteomes" id="UP000046395"/>
    </source>
</evidence>
<evidence type="ECO:0000313" key="3">
    <source>
        <dbReference type="WBParaSite" id="TMUE_3000012421.1"/>
    </source>
</evidence>